<keyword evidence="5" id="KW-0676">Redox-active center</keyword>
<name>A0ABW3PZ16_9BACT</name>
<dbReference type="Gene3D" id="3.40.30.10">
    <property type="entry name" value="Glutaredoxin"/>
    <property type="match status" value="1"/>
</dbReference>
<dbReference type="InterPro" id="IPR013766">
    <property type="entry name" value="Thioredoxin_domain"/>
</dbReference>
<evidence type="ECO:0000256" key="4">
    <source>
        <dbReference type="ARBA" id="ARBA00023157"/>
    </source>
</evidence>
<keyword evidence="2" id="KW-0813">Transport</keyword>
<dbReference type="SUPFAM" id="SSF52833">
    <property type="entry name" value="Thioredoxin-like"/>
    <property type="match status" value="1"/>
</dbReference>
<evidence type="ECO:0000259" key="8">
    <source>
        <dbReference type="PROSITE" id="PS51352"/>
    </source>
</evidence>
<evidence type="ECO:0000256" key="2">
    <source>
        <dbReference type="ARBA" id="ARBA00022448"/>
    </source>
</evidence>
<dbReference type="NCBIfam" id="TIGR01068">
    <property type="entry name" value="thioredoxin"/>
    <property type="match status" value="1"/>
</dbReference>
<keyword evidence="10" id="KW-1185">Reference proteome</keyword>
<evidence type="ECO:0000313" key="9">
    <source>
        <dbReference type="EMBL" id="MFD1139682.1"/>
    </source>
</evidence>
<comment type="similarity">
    <text evidence="1 7">Belongs to the thioredoxin family.</text>
</comment>
<sequence length="114" mass="12501">MAKAIEITDANFADVINSDKPVLVDFWAEWCGPCKMIGPVVEQLAGEYEGKAVVAKMDVDMNAQVPAQFGIRSIPTLMVFKNGKMVDKVIGAVPKAVLEQKLVAHLEHDHSKHE</sequence>
<dbReference type="PANTHER" id="PTHR45663:SF11">
    <property type="entry name" value="GEO12009P1"/>
    <property type="match status" value="1"/>
</dbReference>
<accession>A0ABW3PZ16</accession>
<dbReference type="RefSeq" id="WP_265990365.1">
    <property type="nucleotide sequence ID" value="NZ_CP110973.1"/>
</dbReference>
<dbReference type="PANTHER" id="PTHR45663">
    <property type="entry name" value="GEO12009P1"/>
    <property type="match status" value="1"/>
</dbReference>
<dbReference type="PIRSF" id="PIRSF000077">
    <property type="entry name" value="Thioredoxin"/>
    <property type="match status" value="1"/>
</dbReference>
<reference evidence="10" key="1">
    <citation type="journal article" date="2019" name="Int. J. Syst. Evol. Microbiol.">
        <title>The Global Catalogue of Microorganisms (GCM) 10K type strain sequencing project: providing services to taxonomists for standard genome sequencing and annotation.</title>
        <authorList>
            <consortium name="The Broad Institute Genomics Platform"/>
            <consortium name="The Broad Institute Genome Sequencing Center for Infectious Disease"/>
            <person name="Wu L."/>
            <person name="Ma J."/>
        </authorList>
    </citation>
    <scope>NUCLEOTIDE SEQUENCE [LARGE SCALE GENOMIC DNA]</scope>
    <source>
        <strain evidence="10">CCUG 55608</strain>
    </source>
</reference>
<evidence type="ECO:0000256" key="5">
    <source>
        <dbReference type="ARBA" id="ARBA00023284"/>
    </source>
</evidence>
<dbReference type="InterPro" id="IPR017937">
    <property type="entry name" value="Thioredoxin_CS"/>
</dbReference>
<evidence type="ECO:0000256" key="1">
    <source>
        <dbReference type="ARBA" id="ARBA00008987"/>
    </source>
</evidence>
<evidence type="ECO:0000256" key="7">
    <source>
        <dbReference type="PIRNR" id="PIRNR000077"/>
    </source>
</evidence>
<gene>
    <name evidence="9" type="primary">trxA</name>
    <name evidence="9" type="ORF">ACFQ4C_01115</name>
</gene>
<evidence type="ECO:0000256" key="6">
    <source>
        <dbReference type="NCBIfam" id="TIGR01068"/>
    </source>
</evidence>
<keyword evidence="3" id="KW-0249">Electron transport</keyword>
<organism evidence="9 10">
    <name type="scientific">Larkinella insperata</name>
    <dbReference type="NCBI Taxonomy" id="332158"/>
    <lineage>
        <taxon>Bacteria</taxon>
        <taxon>Pseudomonadati</taxon>
        <taxon>Bacteroidota</taxon>
        <taxon>Cytophagia</taxon>
        <taxon>Cytophagales</taxon>
        <taxon>Spirosomataceae</taxon>
        <taxon>Larkinella</taxon>
    </lineage>
</organism>
<dbReference type="PROSITE" id="PS00194">
    <property type="entry name" value="THIOREDOXIN_1"/>
    <property type="match status" value="1"/>
</dbReference>
<dbReference type="PRINTS" id="PR00421">
    <property type="entry name" value="THIOREDOXIN"/>
</dbReference>
<evidence type="ECO:0000313" key="10">
    <source>
        <dbReference type="Proteomes" id="UP001597116"/>
    </source>
</evidence>
<dbReference type="EMBL" id="JBHTLP010000001">
    <property type="protein sequence ID" value="MFD1139682.1"/>
    <property type="molecule type" value="Genomic_DNA"/>
</dbReference>
<evidence type="ECO:0000256" key="3">
    <source>
        <dbReference type="ARBA" id="ARBA00022982"/>
    </source>
</evidence>
<dbReference type="Pfam" id="PF00085">
    <property type="entry name" value="Thioredoxin"/>
    <property type="match status" value="1"/>
</dbReference>
<dbReference type="PROSITE" id="PS51352">
    <property type="entry name" value="THIOREDOXIN_2"/>
    <property type="match status" value="1"/>
</dbReference>
<proteinExistence type="inferred from homology"/>
<protein>
    <recommendedName>
        <fullName evidence="6 7">Thioredoxin</fullName>
    </recommendedName>
</protein>
<feature type="domain" description="Thioredoxin" evidence="8">
    <location>
        <begin position="1"/>
        <end position="107"/>
    </location>
</feature>
<dbReference type="InterPro" id="IPR005746">
    <property type="entry name" value="Thioredoxin"/>
</dbReference>
<comment type="caution">
    <text evidence="9">The sequence shown here is derived from an EMBL/GenBank/DDBJ whole genome shotgun (WGS) entry which is preliminary data.</text>
</comment>
<dbReference type="Proteomes" id="UP001597116">
    <property type="component" value="Unassembled WGS sequence"/>
</dbReference>
<dbReference type="CDD" id="cd02947">
    <property type="entry name" value="TRX_family"/>
    <property type="match status" value="1"/>
</dbReference>
<dbReference type="InterPro" id="IPR036249">
    <property type="entry name" value="Thioredoxin-like_sf"/>
</dbReference>
<keyword evidence="4" id="KW-1015">Disulfide bond</keyword>